<protein>
    <recommendedName>
        <fullName evidence="7">Phosphate acetyltransferase</fullName>
        <ecNumber evidence="6">2.3.1.8</ecNumber>
    </recommendedName>
    <alternativeName>
        <fullName evidence="11">Phosphotransacetylase</fullName>
    </alternativeName>
</protein>
<dbReference type="Proteomes" id="UP000318741">
    <property type="component" value="Chromosome"/>
</dbReference>
<evidence type="ECO:0000256" key="4">
    <source>
        <dbReference type="ARBA" id="ARBA00009786"/>
    </source>
</evidence>
<dbReference type="RefSeq" id="WP_145358753.1">
    <property type="nucleotide sequence ID" value="NZ_CP036265.1"/>
</dbReference>
<dbReference type="InterPro" id="IPR004614">
    <property type="entry name" value="P_AcTrfase"/>
</dbReference>
<evidence type="ECO:0000259" key="13">
    <source>
        <dbReference type="Pfam" id="PF07085"/>
    </source>
</evidence>
<name>A0A517P913_9PLAN</name>
<dbReference type="SUPFAM" id="SSF53659">
    <property type="entry name" value="Isocitrate/Isopropylmalate dehydrogenase-like"/>
    <property type="match status" value="1"/>
</dbReference>
<keyword evidence="8" id="KW-0963">Cytoplasm</keyword>
<dbReference type="Pfam" id="PF07085">
    <property type="entry name" value="DRTGG"/>
    <property type="match status" value="1"/>
</dbReference>
<dbReference type="SUPFAM" id="SSF75138">
    <property type="entry name" value="HprK N-terminal domain-like"/>
    <property type="match status" value="1"/>
</dbReference>
<evidence type="ECO:0000256" key="11">
    <source>
        <dbReference type="ARBA" id="ARBA00031108"/>
    </source>
</evidence>
<dbReference type="InterPro" id="IPR050500">
    <property type="entry name" value="Phos_Acetyltrans/Butyryltrans"/>
</dbReference>
<evidence type="ECO:0000256" key="6">
    <source>
        <dbReference type="ARBA" id="ARBA00012707"/>
    </source>
</evidence>
<dbReference type="InterPro" id="IPR028979">
    <property type="entry name" value="Ser_kin/Pase_Hpr-like_N_sf"/>
</dbReference>
<dbReference type="GO" id="GO:0005737">
    <property type="term" value="C:cytoplasm"/>
    <property type="evidence" value="ECO:0007669"/>
    <property type="project" value="UniProtKB-SubCell"/>
</dbReference>
<dbReference type="Pfam" id="PF13500">
    <property type="entry name" value="AAA_26"/>
    <property type="match status" value="1"/>
</dbReference>
<dbReference type="InterPro" id="IPR042112">
    <property type="entry name" value="P_AcTrfase_dom2"/>
</dbReference>
<evidence type="ECO:0000256" key="3">
    <source>
        <dbReference type="ARBA" id="ARBA00008756"/>
    </source>
</evidence>
<dbReference type="Gene3D" id="3.40.50.300">
    <property type="entry name" value="P-loop containing nucleotide triphosphate hydrolases"/>
    <property type="match status" value="1"/>
</dbReference>
<organism evidence="14 15">
    <name type="scientific">Alienimonas californiensis</name>
    <dbReference type="NCBI Taxonomy" id="2527989"/>
    <lineage>
        <taxon>Bacteria</taxon>
        <taxon>Pseudomonadati</taxon>
        <taxon>Planctomycetota</taxon>
        <taxon>Planctomycetia</taxon>
        <taxon>Planctomycetales</taxon>
        <taxon>Planctomycetaceae</taxon>
        <taxon>Alienimonas</taxon>
    </lineage>
</organism>
<keyword evidence="10 14" id="KW-0012">Acyltransferase</keyword>
<dbReference type="KEGG" id="acaf:CA12_19530"/>
<dbReference type="Gene3D" id="3.40.50.10950">
    <property type="match status" value="1"/>
</dbReference>
<feature type="domain" description="DRTGG" evidence="13">
    <location>
        <begin position="260"/>
        <end position="353"/>
    </location>
</feature>
<keyword evidence="9 14" id="KW-0808">Transferase</keyword>
<evidence type="ECO:0000256" key="8">
    <source>
        <dbReference type="ARBA" id="ARBA00022490"/>
    </source>
</evidence>
<dbReference type="OrthoDB" id="9805787at2"/>
<dbReference type="Gene3D" id="3.40.50.10750">
    <property type="entry name" value="Isocitrate/Isopropylmalate dehydrogenase-like"/>
    <property type="match status" value="1"/>
</dbReference>
<evidence type="ECO:0000256" key="1">
    <source>
        <dbReference type="ARBA" id="ARBA00004496"/>
    </source>
</evidence>
<comment type="subunit">
    <text evidence="5">Homohexamer.</text>
</comment>
<dbReference type="Pfam" id="PF01515">
    <property type="entry name" value="PTA_PTB"/>
    <property type="match status" value="1"/>
</dbReference>
<dbReference type="Gene3D" id="3.40.1390.20">
    <property type="entry name" value="HprK N-terminal domain-like"/>
    <property type="match status" value="1"/>
</dbReference>
<reference evidence="14 15" key="1">
    <citation type="submission" date="2019-02" db="EMBL/GenBank/DDBJ databases">
        <title>Deep-cultivation of Planctomycetes and their phenomic and genomic characterization uncovers novel biology.</title>
        <authorList>
            <person name="Wiegand S."/>
            <person name="Jogler M."/>
            <person name="Boedeker C."/>
            <person name="Pinto D."/>
            <person name="Vollmers J."/>
            <person name="Rivas-Marin E."/>
            <person name="Kohn T."/>
            <person name="Peeters S.H."/>
            <person name="Heuer A."/>
            <person name="Rast P."/>
            <person name="Oberbeckmann S."/>
            <person name="Bunk B."/>
            <person name="Jeske O."/>
            <person name="Meyerdierks A."/>
            <person name="Storesund J.E."/>
            <person name="Kallscheuer N."/>
            <person name="Luecker S."/>
            <person name="Lage O.M."/>
            <person name="Pohl T."/>
            <person name="Merkel B.J."/>
            <person name="Hornburger P."/>
            <person name="Mueller R.-W."/>
            <person name="Bruemmer F."/>
            <person name="Labrenz M."/>
            <person name="Spormann A.M."/>
            <person name="Op den Camp H."/>
            <person name="Overmann J."/>
            <person name="Amann R."/>
            <person name="Jetten M.S.M."/>
            <person name="Mascher T."/>
            <person name="Medema M.H."/>
            <person name="Devos D.P."/>
            <person name="Kaster A.-K."/>
            <person name="Ovreas L."/>
            <person name="Rohde M."/>
            <person name="Galperin M.Y."/>
            <person name="Jogler C."/>
        </authorList>
    </citation>
    <scope>NUCLEOTIDE SEQUENCE [LARGE SCALE GENOMIC DNA]</scope>
    <source>
        <strain evidence="14 15">CA12</strain>
    </source>
</reference>
<evidence type="ECO:0000256" key="9">
    <source>
        <dbReference type="ARBA" id="ARBA00022679"/>
    </source>
</evidence>
<dbReference type="EMBL" id="CP036265">
    <property type="protein sequence ID" value="QDT15858.1"/>
    <property type="molecule type" value="Genomic_DNA"/>
</dbReference>
<evidence type="ECO:0000313" key="15">
    <source>
        <dbReference type="Proteomes" id="UP000318741"/>
    </source>
</evidence>
<evidence type="ECO:0000256" key="10">
    <source>
        <dbReference type="ARBA" id="ARBA00023315"/>
    </source>
</evidence>
<evidence type="ECO:0000259" key="12">
    <source>
        <dbReference type="Pfam" id="PF01515"/>
    </source>
</evidence>
<comment type="similarity">
    <text evidence="4">In the N-terminal section; belongs to the CobB/CobQ family.</text>
</comment>
<comment type="similarity">
    <text evidence="3">In the C-terminal section; belongs to the phosphate acetyltransferase and butyryltransferase family.</text>
</comment>
<dbReference type="UniPathway" id="UPA00340">
    <property type="reaction ID" value="UER00459"/>
</dbReference>
<gene>
    <name evidence="14" type="primary">pta</name>
    <name evidence="14" type="ORF">CA12_19530</name>
</gene>
<dbReference type="PANTHER" id="PTHR43356">
    <property type="entry name" value="PHOSPHATE ACETYLTRANSFERASE"/>
    <property type="match status" value="1"/>
</dbReference>
<dbReference type="NCBIfam" id="NF004167">
    <property type="entry name" value="PRK05632.1"/>
    <property type="match status" value="1"/>
</dbReference>
<dbReference type="SUPFAM" id="SSF52540">
    <property type="entry name" value="P-loop containing nucleoside triphosphate hydrolases"/>
    <property type="match status" value="1"/>
</dbReference>
<proteinExistence type="inferred from homology"/>
<dbReference type="GO" id="GO:0006085">
    <property type="term" value="P:acetyl-CoA biosynthetic process"/>
    <property type="evidence" value="ECO:0007669"/>
    <property type="project" value="UniProtKB-UniPathway"/>
</dbReference>
<dbReference type="AlphaFoldDB" id="A0A517P913"/>
<dbReference type="FunFam" id="3.40.50.10750:FF:000001">
    <property type="entry name" value="Phosphate acetyltransferase"/>
    <property type="match status" value="1"/>
</dbReference>
<dbReference type="NCBIfam" id="TIGR00651">
    <property type="entry name" value="pta"/>
    <property type="match status" value="1"/>
</dbReference>
<dbReference type="InterPro" id="IPR042113">
    <property type="entry name" value="P_AcTrfase_dom1"/>
</dbReference>
<dbReference type="EC" id="2.3.1.8" evidence="6"/>
<dbReference type="InterPro" id="IPR016475">
    <property type="entry name" value="P-Actrans_bac"/>
</dbReference>
<feature type="domain" description="Phosphate acetyl/butaryl transferase" evidence="12">
    <location>
        <begin position="399"/>
        <end position="719"/>
    </location>
</feature>
<evidence type="ECO:0000256" key="2">
    <source>
        <dbReference type="ARBA" id="ARBA00004989"/>
    </source>
</evidence>
<dbReference type="InterPro" id="IPR002505">
    <property type="entry name" value="PTA_PTB"/>
</dbReference>
<comment type="pathway">
    <text evidence="2">Metabolic intermediate biosynthesis; acetyl-CoA biosynthesis; acetyl-CoA from acetate: step 2/2.</text>
</comment>
<dbReference type="PIRSF" id="PIRSF006107">
    <property type="entry name" value="PhpActrans_proteobac"/>
    <property type="match status" value="1"/>
</dbReference>
<dbReference type="PANTHER" id="PTHR43356:SF3">
    <property type="entry name" value="PHOSPHATE ACETYLTRANSFERASE"/>
    <property type="match status" value="1"/>
</dbReference>
<evidence type="ECO:0000313" key="14">
    <source>
        <dbReference type="EMBL" id="QDT15858.1"/>
    </source>
</evidence>
<dbReference type="GO" id="GO:0008959">
    <property type="term" value="F:phosphate acetyltransferase activity"/>
    <property type="evidence" value="ECO:0007669"/>
    <property type="project" value="UniProtKB-EC"/>
</dbReference>
<dbReference type="InterPro" id="IPR027417">
    <property type="entry name" value="P-loop_NTPase"/>
</dbReference>
<comment type="subcellular location">
    <subcellularLocation>
        <location evidence="1">Cytoplasm</location>
    </subcellularLocation>
</comment>
<dbReference type="InterPro" id="IPR010766">
    <property type="entry name" value="DRTGG"/>
</dbReference>
<dbReference type="CDD" id="cd03109">
    <property type="entry name" value="DTBS"/>
    <property type="match status" value="1"/>
</dbReference>
<accession>A0A517P913</accession>
<dbReference type="NCBIfam" id="NF007233">
    <property type="entry name" value="PRK09653.1"/>
    <property type="match status" value="1"/>
</dbReference>
<evidence type="ECO:0000256" key="5">
    <source>
        <dbReference type="ARBA" id="ARBA00011643"/>
    </source>
</evidence>
<sequence length="738" mass="77276">MAASIYVASAEAGAGKSLVALGVCELAARRGGRVGFFRPIVRYDAARDPSVRLVVDRYLTNVDPAALVGLNREQARALLAEDRVPELIATVLAKFRTLRDGQAALSGTPREPDDLVVVEGTSFRGFAPTHEFDLNADLAANFGSAVLPVFTARGKTPADLRDAIAIAFDQFGDRGCEVLAAVVNHVPESWDTAARASLTAPVAGGTRADGPPVWLLPEDPRLEHPSVGEIAAGLSATWLFGPGDPPTVGEAGLGPFAGAERSVGRFLVAAMQVPHFLEHLNDDALVVTPGDRDDILLASLAGEKSRTGPNIAGVLLTGGLRPDGAVAKLVDGLAGVPVLGVETDTFTTARNVAAVPAVLSPDAPRKVEAALELFDAHVDTDTLAEAIRVSDPRRVTPLMFEYELLRRAAANRKRVVLPEGTEPRILQAAETILRRGVADLILLGDPAAIRGQIAELKLETALFEGVTIENPADSPRLEAFAAEYHRLRGHKGVTPEIARDRMTDVSYYGTMLVHLGLADGMVSGSAHTTAHTIRPAFEFIKTKPGVGVVSGIFFMCLPDRVLVYGDCAVVPNPTADQLAEIAVTSADTAARFGVEPRVALLSYSTGESGSGEDVDRVREATAKAQSVRPDLPIDGPIQYDAAVDPQTAASKRPGSPVAGRATVLIFPDLNTGNNTYKAVQRSAGAVAVGPVLQGLNKPVNDLSRGCTVPDILNTVAITAIQAQAAAAEMPPAGPGAAA</sequence>
<keyword evidence="15" id="KW-1185">Reference proteome</keyword>
<evidence type="ECO:0000256" key="7">
    <source>
        <dbReference type="ARBA" id="ARBA00021528"/>
    </source>
</evidence>